<evidence type="ECO:0000313" key="3">
    <source>
        <dbReference type="Proteomes" id="UP000694725"/>
    </source>
</evidence>
<dbReference type="Proteomes" id="UP000694727">
    <property type="component" value="Unplaced"/>
</dbReference>
<keyword evidence="1" id="KW-0472">Membrane</keyword>
<dbReference type="AlphaFoldDB" id="A0A8D1YT66"/>
<keyword evidence="1" id="KW-0812">Transmembrane</keyword>
<proteinExistence type="predicted"/>
<evidence type="ECO:0000313" key="2">
    <source>
        <dbReference type="Ensembl" id="ENSSSCP00065022363.1"/>
    </source>
</evidence>
<dbReference type="Ensembl" id="ENSSSCT00055010509.1">
    <property type="protein sequence ID" value="ENSSSCP00055008299.1"/>
    <property type="gene ID" value="ENSSSCG00055005403.1"/>
</dbReference>
<sequence length="104" mass="11586">MLILYPATLLNLLISSNSFWVESLGFSICSVMSSAYSDSFTSSLAIWMPFISFVCLIAVARTFNTMLSNSGESGHPCLVQILVGRVSAFLHWILYLLCVCHKWL</sequence>
<dbReference type="Ensembl" id="ENSSSCT00025087889.1">
    <property type="protein sequence ID" value="ENSSSCP00025038334.1"/>
    <property type="gene ID" value="ENSSSCG00025064144.1"/>
</dbReference>
<dbReference type="Ensembl" id="ENSSSCT00065051508.1">
    <property type="protein sequence ID" value="ENSSSCP00065022363.1"/>
    <property type="gene ID" value="ENSSSCG00065037720.1"/>
</dbReference>
<keyword evidence="1" id="KW-1133">Transmembrane helix</keyword>
<evidence type="ECO:0000256" key="1">
    <source>
        <dbReference type="SAM" id="Phobius"/>
    </source>
</evidence>
<dbReference type="Proteomes" id="UP000694724">
    <property type="component" value="Unplaced"/>
</dbReference>
<accession>A0A8D1YT66</accession>
<name>A0A8D1YT66_PIG</name>
<feature type="transmembrane region" description="Helical" evidence="1">
    <location>
        <begin position="44"/>
        <end position="63"/>
    </location>
</feature>
<dbReference type="Proteomes" id="UP000694725">
    <property type="component" value="Unplaced"/>
</dbReference>
<organism evidence="2 3">
    <name type="scientific">Sus scrofa</name>
    <name type="common">Pig</name>
    <dbReference type="NCBI Taxonomy" id="9823"/>
    <lineage>
        <taxon>Eukaryota</taxon>
        <taxon>Metazoa</taxon>
        <taxon>Chordata</taxon>
        <taxon>Craniata</taxon>
        <taxon>Vertebrata</taxon>
        <taxon>Euteleostomi</taxon>
        <taxon>Mammalia</taxon>
        <taxon>Eutheria</taxon>
        <taxon>Laurasiatheria</taxon>
        <taxon>Artiodactyla</taxon>
        <taxon>Suina</taxon>
        <taxon>Suidae</taxon>
        <taxon>Sus</taxon>
    </lineage>
</organism>
<reference evidence="2" key="1">
    <citation type="submission" date="2025-05" db="UniProtKB">
        <authorList>
            <consortium name="Ensembl"/>
        </authorList>
    </citation>
    <scope>IDENTIFICATION</scope>
</reference>
<feature type="transmembrane region" description="Helical" evidence="1">
    <location>
        <begin position="78"/>
        <end position="98"/>
    </location>
</feature>
<protein>
    <submittedName>
        <fullName evidence="2">Uncharacterized protein</fullName>
    </submittedName>
</protein>